<dbReference type="GO" id="GO:0045277">
    <property type="term" value="C:respiratory chain complex IV"/>
    <property type="evidence" value="ECO:0007669"/>
    <property type="project" value="UniProtKB-UniRule"/>
</dbReference>
<dbReference type="KEGG" id="scm:SCHCO_02612560"/>
<dbReference type="Proteomes" id="UP000007431">
    <property type="component" value="Unassembled WGS sequence"/>
</dbReference>
<protein>
    <submittedName>
        <fullName evidence="2">Uncharacterized protein</fullName>
    </submittedName>
</protein>
<dbReference type="InParanoid" id="D8PNB5"/>
<dbReference type="GO" id="GO:0005743">
    <property type="term" value="C:mitochondrial inner membrane"/>
    <property type="evidence" value="ECO:0007669"/>
    <property type="project" value="UniProtKB-SubCell"/>
</dbReference>
<name>D8PNB5_SCHCM</name>
<dbReference type="GeneID" id="9584770"/>
<dbReference type="HOGENOM" id="CLU_2513917_0_0_1"/>
<accession>D8PNB5</accession>
<feature type="transmembrane region" description="Helical" evidence="1">
    <location>
        <begin position="49"/>
        <end position="72"/>
    </location>
</feature>
<gene>
    <name evidence="2" type="ORF">SCHCODRAFT_103695</name>
</gene>
<dbReference type="Gene3D" id="4.10.49.10">
    <property type="entry name" value="Cytochrome c oxidase subunit VIIc"/>
    <property type="match status" value="1"/>
</dbReference>
<dbReference type="EMBL" id="GL377302">
    <property type="protein sequence ID" value="EFJ03585.1"/>
    <property type="molecule type" value="Genomic_DNA"/>
</dbReference>
<sequence length="85" mass="9481">MIPQMSRQAMRPAFRAIQRRTLMGGHPTGPTYSEESLRTVPFSFKNKKVFATTLVSFLGLGFVGLPTIAWAWTWYKPGGFKNASG</sequence>
<dbReference type="VEuPathDB" id="FungiDB:SCHCODRAFT_02612560"/>
<feature type="non-terminal residue" evidence="2">
    <location>
        <position position="85"/>
    </location>
</feature>
<evidence type="ECO:0000313" key="3">
    <source>
        <dbReference type="Proteomes" id="UP000007431"/>
    </source>
</evidence>
<dbReference type="InterPro" id="IPR036636">
    <property type="entry name" value="COX7C/Cox8_sf"/>
</dbReference>
<dbReference type="GO" id="GO:0006123">
    <property type="term" value="P:mitochondrial electron transport, cytochrome c to oxygen"/>
    <property type="evidence" value="ECO:0007669"/>
    <property type="project" value="UniProtKB-UniRule"/>
</dbReference>
<reference evidence="2 3" key="1">
    <citation type="journal article" date="2010" name="Nat. Biotechnol.">
        <title>Genome sequence of the model mushroom Schizophyllum commune.</title>
        <authorList>
            <person name="Ohm R.A."/>
            <person name="de Jong J.F."/>
            <person name="Lugones L.G."/>
            <person name="Aerts A."/>
            <person name="Kothe E."/>
            <person name="Stajich J.E."/>
            <person name="de Vries R.P."/>
            <person name="Record E."/>
            <person name="Levasseur A."/>
            <person name="Baker S.E."/>
            <person name="Bartholomew K.A."/>
            <person name="Coutinho P.M."/>
            <person name="Erdmann S."/>
            <person name="Fowler T.J."/>
            <person name="Gathman A.C."/>
            <person name="Lombard V."/>
            <person name="Henrissat B."/>
            <person name="Knabe N."/>
            <person name="Kuees U."/>
            <person name="Lilly W.W."/>
            <person name="Lindquist E."/>
            <person name="Lucas S."/>
            <person name="Magnuson J.K."/>
            <person name="Piumi F."/>
            <person name="Raudaskoski M."/>
            <person name="Salamov A."/>
            <person name="Schmutz J."/>
            <person name="Schwarze F.W.M.R."/>
            <person name="vanKuyk P.A."/>
            <person name="Horton J.S."/>
            <person name="Grigoriev I.V."/>
            <person name="Woesten H.A.B."/>
        </authorList>
    </citation>
    <scope>NUCLEOTIDE SEQUENCE [LARGE SCALE GENOMIC DNA]</scope>
    <source>
        <strain evidence="3">H4-8 / FGSC 9210</strain>
    </source>
</reference>
<proteinExistence type="predicted"/>
<evidence type="ECO:0000313" key="2">
    <source>
        <dbReference type="EMBL" id="EFJ03585.1"/>
    </source>
</evidence>
<keyword evidence="1" id="KW-1133">Transmembrane helix</keyword>
<dbReference type="OrthoDB" id="2913480at2759"/>
<keyword evidence="1" id="KW-0812">Transmembrane</keyword>
<dbReference type="UniPathway" id="UPA00705"/>
<dbReference type="AlphaFoldDB" id="D8PNB5"/>
<evidence type="ECO:0000256" key="1">
    <source>
        <dbReference type="SAM" id="Phobius"/>
    </source>
</evidence>
<keyword evidence="1" id="KW-0472">Membrane</keyword>
<keyword evidence="3" id="KW-1185">Reference proteome</keyword>
<organism evidence="3">
    <name type="scientific">Schizophyllum commune (strain H4-8 / FGSC 9210)</name>
    <name type="common">Split gill fungus</name>
    <dbReference type="NCBI Taxonomy" id="578458"/>
    <lineage>
        <taxon>Eukaryota</taxon>
        <taxon>Fungi</taxon>
        <taxon>Dikarya</taxon>
        <taxon>Basidiomycota</taxon>
        <taxon>Agaricomycotina</taxon>
        <taxon>Agaricomycetes</taxon>
        <taxon>Agaricomycetidae</taxon>
        <taxon>Agaricales</taxon>
        <taxon>Schizophyllaceae</taxon>
        <taxon>Schizophyllum</taxon>
    </lineage>
</organism>